<comment type="caution">
    <text evidence="1">The sequence shown here is derived from an EMBL/GenBank/DDBJ whole genome shotgun (WGS) entry which is preliminary data.</text>
</comment>
<name>A0A9N9DVJ9_9GLOM</name>
<gene>
    <name evidence="1" type="ORF">CPELLU_LOCUS9320</name>
</gene>
<organism evidence="1 2">
    <name type="scientific">Cetraspora pellucida</name>
    <dbReference type="NCBI Taxonomy" id="1433469"/>
    <lineage>
        <taxon>Eukaryota</taxon>
        <taxon>Fungi</taxon>
        <taxon>Fungi incertae sedis</taxon>
        <taxon>Mucoromycota</taxon>
        <taxon>Glomeromycotina</taxon>
        <taxon>Glomeromycetes</taxon>
        <taxon>Diversisporales</taxon>
        <taxon>Gigasporaceae</taxon>
        <taxon>Cetraspora</taxon>
    </lineage>
</organism>
<protein>
    <submittedName>
        <fullName evidence="1">10488_t:CDS:1</fullName>
    </submittedName>
</protein>
<keyword evidence="2" id="KW-1185">Reference proteome</keyword>
<evidence type="ECO:0000313" key="1">
    <source>
        <dbReference type="EMBL" id="CAG8650701.1"/>
    </source>
</evidence>
<proteinExistence type="predicted"/>
<dbReference type="Proteomes" id="UP000789759">
    <property type="component" value="Unassembled WGS sequence"/>
</dbReference>
<sequence length="107" mass="12713">MSNKIVKKLDLKITEPFTIMVVTVNEVRVRALEKVVDVQMKYAQLYINENRLYIQYNYKVTKISISCNKENLSIKLKDAENKDIFDEFKFEDELLEEAKGYFIYKTS</sequence>
<evidence type="ECO:0000313" key="2">
    <source>
        <dbReference type="Proteomes" id="UP000789759"/>
    </source>
</evidence>
<dbReference type="AlphaFoldDB" id="A0A9N9DVJ9"/>
<dbReference type="EMBL" id="CAJVQA010007049">
    <property type="protein sequence ID" value="CAG8650701.1"/>
    <property type="molecule type" value="Genomic_DNA"/>
</dbReference>
<reference evidence="1" key="1">
    <citation type="submission" date="2021-06" db="EMBL/GenBank/DDBJ databases">
        <authorList>
            <person name="Kallberg Y."/>
            <person name="Tangrot J."/>
            <person name="Rosling A."/>
        </authorList>
    </citation>
    <scope>NUCLEOTIDE SEQUENCE</scope>
    <source>
        <strain evidence="1">FL966</strain>
    </source>
</reference>
<accession>A0A9N9DVJ9</accession>